<accession>A0ACC3C3A9</accession>
<evidence type="ECO:0000313" key="2">
    <source>
        <dbReference type="Proteomes" id="UP000798662"/>
    </source>
</evidence>
<comment type="caution">
    <text evidence="1">The sequence shown here is derived from an EMBL/GenBank/DDBJ whole genome shotgun (WGS) entry which is preliminary data.</text>
</comment>
<gene>
    <name evidence="1" type="ORF">I4F81_007159</name>
</gene>
<proteinExistence type="predicted"/>
<dbReference type="EMBL" id="CM020619">
    <property type="protein sequence ID" value="KAK1864614.1"/>
    <property type="molecule type" value="Genomic_DNA"/>
</dbReference>
<organism evidence="1 2">
    <name type="scientific">Pyropia yezoensis</name>
    <name type="common">Susabi-nori</name>
    <name type="synonym">Porphyra yezoensis</name>
    <dbReference type="NCBI Taxonomy" id="2788"/>
    <lineage>
        <taxon>Eukaryota</taxon>
        <taxon>Rhodophyta</taxon>
        <taxon>Bangiophyceae</taxon>
        <taxon>Bangiales</taxon>
        <taxon>Bangiaceae</taxon>
        <taxon>Pyropia</taxon>
    </lineage>
</organism>
<keyword evidence="2" id="KW-1185">Reference proteome</keyword>
<protein>
    <submittedName>
        <fullName evidence="1">Uncharacterized protein</fullName>
    </submittedName>
</protein>
<reference evidence="1" key="1">
    <citation type="submission" date="2019-11" db="EMBL/GenBank/DDBJ databases">
        <title>Nori genome reveals adaptations in red seaweeds to the harsh intertidal environment.</title>
        <authorList>
            <person name="Wang D."/>
            <person name="Mao Y."/>
        </authorList>
    </citation>
    <scope>NUCLEOTIDE SEQUENCE</scope>
    <source>
        <tissue evidence="1">Gametophyte</tissue>
    </source>
</reference>
<name>A0ACC3C3A9_PYRYE</name>
<sequence>MDLVGQERCEHIFQSVLLASLVAAFCAGWVFESISLSYMVLGAGVAVGGLLCTPNWGMFNRHPLTFASAEALEADMAAAVPQVKGRAGGKSSTSR</sequence>
<evidence type="ECO:0000313" key="1">
    <source>
        <dbReference type="EMBL" id="KAK1864614.1"/>
    </source>
</evidence>
<dbReference type="Proteomes" id="UP000798662">
    <property type="component" value="Chromosome 2"/>
</dbReference>